<organism evidence="1 2">
    <name type="scientific">Colletotrichum higginsianum (strain IMI 349063)</name>
    <name type="common">Crucifer anthracnose fungus</name>
    <dbReference type="NCBI Taxonomy" id="759273"/>
    <lineage>
        <taxon>Eukaryota</taxon>
        <taxon>Fungi</taxon>
        <taxon>Dikarya</taxon>
        <taxon>Ascomycota</taxon>
        <taxon>Pezizomycotina</taxon>
        <taxon>Sordariomycetes</taxon>
        <taxon>Hypocreomycetidae</taxon>
        <taxon>Glomerellales</taxon>
        <taxon>Glomerellaceae</taxon>
        <taxon>Colletotrichum</taxon>
        <taxon>Colletotrichum destructivum species complex</taxon>
    </lineage>
</organism>
<dbReference type="EMBL" id="CACQ02003144">
    <property type="protein sequence ID" value="CCF38766.1"/>
    <property type="molecule type" value="Genomic_DNA"/>
</dbReference>
<proteinExistence type="predicted"/>
<protein>
    <submittedName>
        <fullName evidence="1">Uncharacterized protein</fullName>
    </submittedName>
</protein>
<dbReference type="eggNOG" id="ENOG502QRJZ">
    <property type="taxonomic scope" value="Eukaryota"/>
</dbReference>
<reference evidence="2" key="1">
    <citation type="journal article" date="2012" name="Nat. Genet.">
        <title>Lifestyle transitions in plant pathogenic Colletotrichum fungi deciphered by genome and transcriptome analyses.</title>
        <authorList>
            <person name="O'Connell R.J."/>
            <person name="Thon M.R."/>
            <person name="Hacquard S."/>
            <person name="Amyotte S.G."/>
            <person name="Kleemann J."/>
            <person name="Torres M.F."/>
            <person name="Damm U."/>
            <person name="Buiate E.A."/>
            <person name="Epstein L."/>
            <person name="Alkan N."/>
            <person name="Altmueller J."/>
            <person name="Alvarado-Balderrama L."/>
            <person name="Bauser C.A."/>
            <person name="Becker C."/>
            <person name="Birren B.W."/>
            <person name="Chen Z."/>
            <person name="Choi J."/>
            <person name="Crouch J.A."/>
            <person name="Duvick J.P."/>
            <person name="Farman M.A."/>
            <person name="Gan P."/>
            <person name="Heiman D."/>
            <person name="Henrissat B."/>
            <person name="Howard R.J."/>
            <person name="Kabbage M."/>
            <person name="Koch C."/>
            <person name="Kracher B."/>
            <person name="Kubo Y."/>
            <person name="Law A.D."/>
            <person name="Lebrun M.-H."/>
            <person name="Lee Y.-H."/>
            <person name="Miyara I."/>
            <person name="Moore N."/>
            <person name="Neumann U."/>
            <person name="Nordstroem K."/>
            <person name="Panaccione D.G."/>
            <person name="Panstruga R."/>
            <person name="Place M."/>
            <person name="Proctor R.H."/>
            <person name="Prusky D."/>
            <person name="Rech G."/>
            <person name="Reinhardt R."/>
            <person name="Rollins J.A."/>
            <person name="Rounsley S."/>
            <person name="Schardl C.L."/>
            <person name="Schwartz D.C."/>
            <person name="Shenoy N."/>
            <person name="Shirasu K."/>
            <person name="Sikhakolli U.R."/>
            <person name="Stueber K."/>
            <person name="Sukno S.A."/>
            <person name="Sweigard J.A."/>
            <person name="Takano Y."/>
            <person name="Takahara H."/>
            <person name="Trail F."/>
            <person name="van der Does H.C."/>
            <person name="Voll L.M."/>
            <person name="Will I."/>
            <person name="Young S."/>
            <person name="Zeng Q."/>
            <person name="Zhang J."/>
            <person name="Zhou S."/>
            <person name="Dickman M.B."/>
            <person name="Schulze-Lefert P."/>
            <person name="Ver Loren van Themaat E."/>
            <person name="Ma L.-J."/>
            <person name="Vaillancourt L.J."/>
        </authorList>
    </citation>
    <scope>NUCLEOTIDE SEQUENCE [LARGE SCALE GENOMIC DNA]</scope>
    <source>
        <strain evidence="2">IMI 349063</strain>
    </source>
</reference>
<evidence type="ECO:0000313" key="2">
    <source>
        <dbReference type="Proteomes" id="UP000007174"/>
    </source>
</evidence>
<dbReference type="Proteomes" id="UP000007174">
    <property type="component" value="Unassembled WGS sequence"/>
</dbReference>
<dbReference type="VEuPathDB" id="FungiDB:CH63R_01741"/>
<name>H1VEW3_COLHI</name>
<dbReference type="AlphaFoldDB" id="H1VEW3"/>
<sequence length="100" mass="11415">MDHLGNDSTGGQQLRTLHVTPDRNSSDIVSYIVEGVNSARILRGSTDDFKQSIIETMTKQVDGLFILAKFMLAELNRIRHPKRSKLEHRDGRPRIIKPLY</sequence>
<dbReference type="HOGENOM" id="CLU_2305898_0_0_1"/>
<gene>
    <name evidence="1" type="ORF">CH063_09779</name>
</gene>
<evidence type="ECO:0000313" key="1">
    <source>
        <dbReference type="EMBL" id="CCF38766.1"/>
    </source>
</evidence>
<accession>H1VEW3</accession>